<proteinExistence type="predicted"/>
<dbReference type="KEGG" id="dae:Dtox_3865"/>
<keyword evidence="1" id="KW-0812">Transmembrane</keyword>
<protein>
    <recommendedName>
        <fullName evidence="4">DUF3149 domain-containing protein</fullName>
    </recommendedName>
</protein>
<evidence type="ECO:0000313" key="2">
    <source>
        <dbReference type="EMBL" id="ACV64564.1"/>
    </source>
</evidence>
<dbReference type="AlphaFoldDB" id="C8VXG8"/>
<evidence type="ECO:0000256" key="1">
    <source>
        <dbReference type="SAM" id="Phobius"/>
    </source>
</evidence>
<keyword evidence="3" id="KW-1185">Reference proteome</keyword>
<dbReference type="Proteomes" id="UP000002217">
    <property type="component" value="Chromosome"/>
</dbReference>
<evidence type="ECO:0008006" key="4">
    <source>
        <dbReference type="Google" id="ProtNLM"/>
    </source>
</evidence>
<accession>C8VXG8</accession>
<dbReference type="HOGENOM" id="CLU_3167212_0_0_9"/>
<dbReference type="RefSeq" id="WP_015759242.1">
    <property type="nucleotide sequence ID" value="NC_013216.1"/>
</dbReference>
<keyword evidence="1" id="KW-1133">Transmembrane helix</keyword>
<gene>
    <name evidence="2" type="ordered locus">Dtox_3865</name>
</gene>
<feature type="transmembrane region" description="Helical" evidence="1">
    <location>
        <begin position="12"/>
        <end position="34"/>
    </location>
</feature>
<reference evidence="2 3" key="1">
    <citation type="journal article" date="2009" name="Stand. Genomic Sci.">
        <title>Complete genome sequence of Desulfotomaculum acetoxidans type strain (5575).</title>
        <authorList>
            <person name="Spring S."/>
            <person name="Lapidus A."/>
            <person name="Schroder M."/>
            <person name="Gleim D."/>
            <person name="Sims D."/>
            <person name="Meincke L."/>
            <person name="Glavina Del Rio T."/>
            <person name="Tice H."/>
            <person name="Copeland A."/>
            <person name="Cheng J.F."/>
            <person name="Lucas S."/>
            <person name="Chen F."/>
            <person name="Nolan M."/>
            <person name="Bruce D."/>
            <person name="Goodwin L."/>
            <person name="Pitluck S."/>
            <person name="Ivanova N."/>
            <person name="Mavromatis K."/>
            <person name="Mikhailova N."/>
            <person name="Pati A."/>
            <person name="Chen A."/>
            <person name="Palaniappan K."/>
            <person name="Land M."/>
            <person name="Hauser L."/>
            <person name="Chang Y.J."/>
            <person name="Jeffries C.D."/>
            <person name="Chain P."/>
            <person name="Saunders E."/>
            <person name="Brettin T."/>
            <person name="Detter J.C."/>
            <person name="Goker M."/>
            <person name="Bristow J."/>
            <person name="Eisen J.A."/>
            <person name="Markowitz V."/>
            <person name="Hugenholtz P."/>
            <person name="Kyrpides N.C."/>
            <person name="Klenk H.P."/>
            <person name="Han C."/>
        </authorList>
    </citation>
    <scope>NUCLEOTIDE SEQUENCE [LARGE SCALE GENOMIC DNA]</scope>
    <source>
        <strain evidence="3">ATCC 49208 / DSM 771 / VKM B-1644</strain>
    </source>
</reference>
<dbReference type="EMBL" id="CP001720">
    <property type="protein sequence ID" value="ACV64564.1"/>
    <property type="molecule type" value="Genomic_DNA"/>
</dbReference>
<sequence>MPMMFGYNSTYGVWGILMMLISAGLFGYIVYWAVFSGVKNAIKVSNNKEDSKK</sequence>
<keyword evidence="1" id="KW-0472">Membrane</keyword>
<evidence type="ECO:0000313" key="3">
    <source>
        <dbReference type="Proteomes" id="UP000002217"/>
    </source>
</evidence>
<name>C8VXG8_DESAS</name>
<organism evidence="2 3">
    <name type="scientific">Desulfofarcimen acetoxidans (strain ATCC 49208 / DSM 771 / KCTC 5769 / VKM B-1644 / 5575)</name>
    <name type="common">Desulfotomaculum acetoxidans</name>
    <dbReference type="NCBI Taxonomy" id="485916"/>
    <lineage>
        <taxon>Bacteria</taxon>
        <taxon>Bacillati</taxon>
        <taxon>Bacillota</taxon>
        <taxon>Clostridia</taxon>
        <taxon>Eubacteriales</taxon>
        <taxon>Peptococcaceae</taxon>
        <taxon>Desulfofarcimen</taxon>
    </lineage>
</organism>